<evidence type="ECO:0000313" key="3">
    <source>
        <dbReference type="EMBL" id="TGL54070.1"/>
    </source>
</evidence>
<reference evidence="3" key="1">
    <citation type="journal article" date="2019" name="PLoS Negl. Trop. Dis.">
        <title>Revisiting the worldwide diversity of Leptospira species in the environment.</title>
        <authorList>
            <person name="Vincent A.T."/>
            <person name="Schiettekatte O."/>
            <person name="Bourhy P."/>
            <person name="Veyrier F.J."/>
            <person name="Picardeau M."/>
        </authorList>
    </citation>
    <scope>NUCLEOTIDE SEQUENCE [LARGE SCALE GENOMIC DNA]</scope>
    <source>
        <strain evidence="3">201702454</strain>
    </source>
</reference>
<dbReference type="EMBL" id="RQGG01000019">
    <property type="protein sequence ID" value="TGL54070.1"/>
    <property type="molecule type" value="Genomic_DNA"/>
</dbReference>
<gene>
    <name evidence="3" type="ORF">EHQ59_07705</name>
</gene>
<evidence type="ECO:0008006" key="5">
    <source>
        <dbReference type="Google" id="ProtNLM"/>
    </source>
</evidence>
<evidence type="ECO:0000256" key="1">
    <source>
        <dbReference type="SAM" id="MobiDB-lite"/>
    </source>
</evidence>
<keyword evidence="4" id="KW-1185">Reference proteome</keyword>
<dbReference type="OrthoDB" id="321214at2"/>
<feature type="compositionally biased region" description="Polar residues" evidence="1">
    <location>
        <begin position="33"/>
        <end position="48"/>
    </location>
</feature>
<accession>A0A4R9JQ42</accession>
<proteinExistence type="predicted"/>
<feature type="chain" id="PRO_5020313483" description="Outer membrane protein beta-barrel domain-containing protein" evidence="2">
    <location>
        <begin position="23"/>
        <end position="310"/>
    </location>
</feature>
<comment type="caution">
    <text evidence="3">The sequence shown here is derived from an EMBL/GenBank/DDBJ whole genome shotgun (WGS) entry which is preliminary data.</text>
</comment>
<sequence length="310" mass="35239">MKRNSKWIILLLVLVSLQTLQAQGNVKKEDKQTSVPQSSPTPANQSQEEIQKSNAELEKYYAKLKYPPGFYEGAFLISFMGGGTLAPSGSFISHEKNYDNVLQYKVVNKEVSQDYYNQGNIRNEENGLYFKPTYTPGVASQFDFEYGWKEKIGLGFTVMQNSMKAKRQDVIPGISYYKEFVDPFPRERTIYRGNSMSFLATYHPIPRNFFDPYLTARAGVVSFTGEAHSGITHDRFVYSNQITSGIGGIVGVGGGLNIYLGRYFGIKAEVDYYREFLKSDQFSMRTLNSYQAMVGVFVNLSNVQYKLEQY</sequence>
<evidence type="ECO:0000256" key="2">
    <source>
        <dbReference type="SAM" id="SignalP"/>
    </source>
</evidence>
<dbReference type="RefSeq" id="WP_135618970.1">
    <property type="nucleotide sequence ID" value="NZ_RQGG01000019.1"/>
</dbReference>
<dbReference type="Gene3D" id="2.40.160.20">
    <property type="match status" value="1"/>
</dbReference>
<dbReference type="AlphaFoldDB" id="A0A4R9JQ42"/>
<feature type="signal peptide" evidence="2">
    <location>
        <begin position="1"/>
        <end position="22"/>
    </location>
</feature>
<feature type="region of interest" description="Disordered" evidence="1">
    <location>
        <begin position="26"/>
        <end position="50"/>
    </location>
</feature>
<dbReference type="Proteomes" id="UP000297609">
    <property type="component" value="Unassembled WGS sequence"/>
</dbReference>
<organism evidence="3 4">
    <name type="scientific">Leptospira kemamanensis</name>
    <dbReference type="NCBI Taxonomy" id="2484942"/>
    <lineage>
        <taxon>Bacteria</taxon>
        <taxon>Pseudomonadati</taxon>
        <taxon>Spirochaetota</taxon>
        <taxon>Spirochaetia</taxon>
        <taxon>Leptospirales</taxon>
        <taxon>Leptospiraceae</taxon>
        <taxon>Leptospira</taxon>
    </lineage>
</organism>
<keyword evidence="2" id="KW-0732">Signal</keyword>
<name>A0A4R9JQ42_9LEPT</name>
<protein>
    <recommendedName>
        <fullName evidence="5">Outer membrane protein beta-barrel domain-containing protein</fullName>
    </recommendedName>
</protein>
<evidence type="ECO:0000313" key="4">
    <source>
        <dbReference type="Proteomes" id="UP000297609"/>
    </source>
</evidence>